<keyword evidence="15" id="KW-1185">Reference proteome</keyword>
<feature type="domain" description="G-protein coupled receptors family 2 profile 2" evidence="13">
    <location>
        <begin position="102"/>
        <end position="356"/>
    </location>
</feature>
<dbReference type="AlphaFoldDB" id="A0A3B4EFQ5"/>
<keyword evidence="10" id="KW-0807">Transducer</keyword>
<dbReference type="GO" id="GO:0007188">
    <property type="term" value="P:adenylate cyclase-modulating G protein-coupled receptor signaling pathway"/>
    <property type="evidence" value="ECO:0007669"/>
    <property type="project" value="TreeGrafter"/>
</dbReference>
<evidence type="ECO:0000256" key="10">
    <source>
        <dbReference type="ARBA" id="ARBA00023224"/>
    </source>
</evidence>
<dbReference type="OrthoDB" id="5967113at2759"/>
<evidence type="ECO:0000259" key="12">
    <source>
        <dbReference type="PROSITE" id="PS50227"/>
    </source>
</evidence>
<dbReference type="SMART" id="SM00008">
    <property type="entry name" value="HormR"/>
    <property type="match status" value="1"/>
</dbReference>
<feature type="transmembrane region" description="Helical" evidence="11">
    <location>
        <begin position="256"/>
        <end position="277"/>
    </location>
</feature>
<dbReference type="InterPro" id="IPR047037">
    <property type="entry name" value="Secretin_7TM"/>
</dbReference>
<dbReference type="STRING" id="42514.ENSPNAP00000034568"/>
<dbReference type="InterPro" id="IPR017983">
    <property type="entry name" value="GPCR_2_secretin-like_CS"/>
</dbReference>
<sequence>PSFSPSCLQDVDMIYLKSLPPAGCSVLWDHLNCWPHAQLGETVSQPCPTFLRVKGDVMRNCTEAGWSEPFPPYELACGYTLNNTLHFPPDIMLMSHEYFMWVRIMYSVGYSISLISLIFALILLYMFRKLHCTRNFIHMQLFLSFILRAAFIFIRDAVLHNSQDYYHCDSHPPGCKVALLLSNYCILANYSWLLVEGHYLHSLIHLSLYSQRKRLHWYISLGWGTPVLIIIVWSVAKYLQENEGCWETRGNSWIWWILRVPVFLVIIVNLVFFMRIIRTLVRKMRAPDMIGNEFKQHRKLAKSTLLLVSLFGVQYALFTFFPDEVSILTFQIWNAIELAMASTQGFIVALLYCFLNGEVQHEIKRRWRRWQPKKRFHGDPRMHNGSLSHSGLPLTQISLLARANNMS</sequence>
<dbReference type="InterPro" id="IPR001879">
    <property type="entry name" value="GPCR_2_extracellular_dom"/>
</dbReference>
<accession>A0A3B4EFQ5</accession>
<dbReference type="Gene3D" id="1.20.1070.10">
    <property type="entry name" value="Rhodopsin 7-helix transmembrane proteins"/>
    <property type="match status" value="1"/>
</dbReference>
<dbReference type="SUPFAM" id="SSF111418">
    <property type="entry name" value="Hormone receptor domain"/>
    <property type="match status" value="1"/>
</dbReference>
<proteinExistence type="inferred from homology"/>
<name>A0A3B4EFQ5_PYGNA</name>
<protein>
    <submittedName>
        <fullName evidence="14">Secretin receptor</fullName>
    </submittedName>
</protein>
<keyword evidence="8" id="KW-0675">Receptor</keyword>
<feature type="transmembrane region" description="Helical" evidence="11">
    <location>
        <begin position="304"/>
        <end position="321"/>
    </location>
</feature>
<evidence type="ECO:0000256" key="6">
    <source>
        <dbReference type="ARBA" id="ARBA00023040"/>
    </source>
</evidence>
<dbReference type="OMA" id="SHEYFMW"/>
<dbReference type="PROSITE" id="PS00649">
    <property type="entry name" value="G_PROTEIN_RECEP_F2_1"/>
    <property type="match status" value="1"/>
</dbReference>
<evidence type="ECO:0000259" key="13">
    <source>
        <dbReference type="PROSITE" id="PS50261"/>
    </source>
</evidence>
<dbReference type="PANTHER" id="PTHR45620">
    <property type="entry name" value="PDF RECEPTOR-LIKE PROTEIN-RELATED"/>
    <property type="match status" value="1"/>
</dbReference>
<dbReference type="Pfam" id="PF02793">
    <property type="entry name" value="HRM"/>
    <property type="match status" value="1"/>
</dbReference>
<evidence type="ECO:0000256" key="3">
    <source>
        <dbReference type="ARBA" id="ARBA00022475"/>
    </source>
</evidence>
<reference evidence="14" key="2">
    <citation type="submission" date="2025-08" db="UniProtKB">
        <authorList>
            <consortium name="Ensembl"/>
        </authorList>
    </citation>
    <scope>IDENTIFICATION</scope>
</reference>
<dbReference type="InterPro" id="IPR036445">
    <property type="entry name" value="GPCR_2_extracell_dom_sf"/>
</dbReference>
<dbReference type="PRINTS" id="PR00249">
    <property type="entry name" value="GPCRSECRETIN"/>
</dbReference>
<dbReference type="Pfam" id="PF00002">
    <property type="entry name" value="7tm_2"/>
    <property type="match status" value="1"/>
</dbReference>
<evidence type="ECO:0000256" key="9">
    <source>
        <dbReference type="ARBA" id="ARBA00023180"/>
    </source>
</evidence>
<feature type="domain" description="G-protein coupled receptors family 2 profile 1" evidence="12">
    <location>
        <begin position="6"/>
        <end position="81"/>
    </location>
</feature>
<feature type="transmembrane region" description="Helical" evidence="11">
    <location>
        <begin position="177"/>
        <end position="195"/>
    </location>
</feature>
<dbReference type="PROSITE" id="PS50227">
    <property type="entry name" value="G_PROTEIN_RECEP_F2_3"/>
    <property type="match status" value="1"/>
</dbReference>
<dbReference type="Proteomes" id="UP001501920">
    <property type="component" value="Chromosome 6"/>
</dbReference>
<dbReference type="GeneTree" id="ENSGT00940000156402"/>
<evidence type="ECO:0000256" key="4">
    <source>
        <dbReference type="ARBA" id="ARBA00022692"/>
    </source>
</evidence>
<dbReference type="InterPro" id="IPR017981">
    <property type="entry name" value="GPCR_2-like_7TM"/>
</dbReference>
<feature type="transmembrane region" description="Helical" evidence="11">
    <location>
        <begin position="139"/>
        <end position="157"/>
    </location>
</feature>
<keyword evidence="5 11" id="KW-1133">Transmembrane helix</keyword>
<dbReference type="PROSITE" id="PS00650">
    <property type="entry name" value="G_PROTEIN_RECEP_F2_2"/>
    <property type="match status" value="1"/>
</dbReference>
<comment type="subcellular location">
    <subcellularLocation>
        <location evidence="1">Cell membrane</location>
        <topology evidence="1">Multi-pass membrane protein</topology>
    </subcellularLocation>
</comment>
<keyword evidence="7 11" id="KW-0472">Membrane</keyword>
<reference evidence="14 15" key="1">
    <citation type="submission" date="2020-10" db="EMBL/GenBank/DDBJ databases">
        <title>Pygocentrus nattereri (red-bellied piranha) genome, fPygNat1, primary haplotype.</title>
        <authorList>
            <person name="Myers G."/>
            <person name="Meyer A."/>
            <person name="Karagic N."/>
            <person name="Pippel M."/>
            <person name="Winkler S."/>
            <person name="Tracey A."/>
            <person name="Wood J."/>
            <person name="Formenti G."/>
            <person name="Howe K."/>
            <person name="Fedrigo O."/>
            <person name="Jarvis E.D."/>
        </authorList>
    </citation>
    <scope>NUCLEOTIDE SEQUENCE [LARGE SCALE GENOMIC DNA]</scope>
</reference>
<evidence type="ECO:0000313" key="15">
    <source>
        <dbReference type="Proteomes" id="UP001501920"/>
    </source>
</evidence>
<dbReference type="Ensembl" id="ENSPNAT00000026496.2">
    <property type="protein sequence ID" value="ENSPNAP00000034568.2"/>
    <property type="gene ID" value="ENSPNAG00000023907.2"/>
</dbReference>
<keyword evidence="9" id="KW-0325">Glycoprotein</keyword>
<reference evidence="14" key="3">
    <citation type="submission" date="2025-09" db="UniProtKB">
        <authorList>
            <consortium name="Ensembl"/>
        </authorList>
    </citation>
    <scope>IDENTIFICATION</scope>
</reference>
<evidence type="ECO:0000256" key="11">
    <source>
        <dbReference type="SAM" id="Phobius"/>
    </source>
</evidence>
<dbReference type="CDD" id="cd15275">
    <property type="entry name" value="7tmB1_secretin"/>
    <property type="match status" value="1"/>
</dbReference>
<keyword evidence="4 11" id="KW-0812">Transmembrane</keyword>
<dbReference type="Gene3D" id="4.10.1240.10">
    <property type="entry name" value="GPCR, family 2, extracellular hormone receptor domain"/>
    <property type="match status" value="1"/>
</dbReference>
<organism evidence="14 15">
    <name type="scientific">Pygocentrus nattereri</name>
    <name type="common">Red-bellied piranha</name>
    <dbReference type="NCBI Taxonomy" id="42514"/>
    <lineage>
        <taxon>Eukaryota</taxon>
        <taxon>Metazoa</taxon>
        <taxon>Chordata</taxon>
        <taxon>Craniata</taxon>
        <taxon>Vertebrata</taxon>
        <taxon>Euteleostomi</taxon>
        <taxon>Actinopterygii</taxon>
        <taxon>Neopterygii</taxon>
        <taxon>Teleostei</taxon>
        <taxon>Ostariophysi</taxon>
        <taxon>Characiformes</taxon>
        <taxon>Characoidei</taxon>
        <taxon>Pygocentrus</taxon>
    </lineage>
</organism>
<keyword evidence="3" id="KW-1003">Cell membrane</keyword>
<feature type="transmembrane region" description="Helical" evidence="11">
    <location>
        <begin position="333"/>
        <end position="355"/>
    </location>
</feature>
<dbReference type="InterPro" id="IPR050332">
    <property type="entry name" value="GPCR_2"/>
</dbReference>
<dbReference type="GO" id="GO:0005886">
    <property type="term" value="C:plasma membrane"/>
    <property type="evidence" value="ECO:0007669"/>
    <property type="project" value="UniProtKB-SubCell"/>
</dbReference>
<dbReference type="InterPro" id="IPR000832">
    <property type="entry name" value="GPCR_2_secretin-like"/>
</dbReference>
<dbReference type="GO" id="GO:0017046">
    <property type="term" value="F:peptide hormone binding"/>
    <property type="evidence" value="ECO:0007669"/>
    <property type="project" value="TreeGrafter"/>
</dbReference>
<evidence type="ECO:0000256" key="1">
    <source>
        <dbReference type="ARBA" id="ARBA00004651"/>
    </source>
</evidence>
<evidence type="ECO:0000256" key="2">
    <source>
        <dbReference type="ARBA" id="ARBA00005314"/>
    </source>
</evidence>
<dbReference type="GO" id="GO:0015055">
    <property type="term" value="F:secretin receptor activity"/>
    <property type="evidence" value="ECO:0007669"/>
    <property type="project" value="TreeGrafter"/>
</dbReference>
<dbReference type="PROSITE" id="PS50261">
    <property type="entry name" value="G_PROTEIN_RECEP_F2_4"/>
    <property type="match status" value="1"/>
</dbReference>
<feature type="transmembrane region" description="Helical" evidence="11">
    <location>
        <begin position="104"/>
        <end position="127"/>
    </location>
</feature>
<dbReference type="GO" id="GO:0007166">
    <property type="term" value="P:cell surface receptor signaling pathway"/>
    <property type="evidence" value="ECO:0007669"/>
    <property type="project" value="InterPro"/>
</dbReference>
<evidence type="ECO:0000256" key="7">
    <source>
        <dbReference type="ARBA" id="ARBA00023136"/>
    </source>
</evidence>
<dbReference type="GO" id="GO:0008528">
    <property type="term" value="F:G protein-coupled peptide receptor activity"/>
    <property type="evidence" value="ECO:0007669"/>
    <property type="project" value="TreeGrafter"/>
</dbReference>
<evidence type="ECO:0000256" key="8">
    <source>
        <dbReference type="ARBA" id="ARBA00023170"/>
    </source>
</evidence>
<dbReference type="SUPFAM" id="SSF81321">
    <property type="entry name" value="Family A G protein-coupled receptor-like"/>
    <property type="match status" value="1"/>
</dbReference>
<dbReference type="PANTHER" id="PTHR45620:SF13">
    <property type="entry name" value="SECRETIN RECEPTOR"/>
    <property type="match status" value="1"/>
</dbReference>
<feature type="transmembrane region" description="Helical" evidence="11">
    <location>
        <begin position="215"/>
        <end position="236"/>
    </location>
</feature>
<comment type="similarity">
    <text evidence="2">Belongs to the G-protein coupled receptor 2 family.</text>
</comment>
<evidence type="ECO:0000313" key="14">
    <source>
        <dbReference type="Ensembl" id="ENSPNAP00000034568.2"/>
    </source>
</evidence>
<keyword evidence="6" id="KW-0297">G-protein coupled receptor</keyword>
<evidence type="ECO:0000256" key="5">
    <source>
        <dbReference type="ARBA" id="ARBA00022989"/>
    </source>
</evidence>